<evidence type="ECO:0000313" key="5">
    <source>
        <dbReference type="Proteomes" id="UP000433883"/>
    </source>
</evidence>
<dbReference type="AlphaFoldDB" id="A0A8H3VDU5"/>
<evidence type="ECO:0000313" key="6">
    <source>
        <dbReference type="Proteomes" id="UP000490939"/>
    </source>
</evidence>
<proteinExistence type="predicted"/>
<dbReference type="Proteomes" id="UP000433883">
    <property type="component" value="Unassembled WGS sequence"/>
</dbReference>
<feature type="signal peptide" evidence="2">
    <location>
        <begin position="1"/>
        <end position="15"/>
    </location>
</feature>
<feature type="region of interest" description="Disordered" evidence="1">
    <location>
        <begin position="28"/>
        <end position="150"/>
    </location>
</feature>
<accession>A0A8H3VDU5</accession>
<feature type="chain" id="PRO_5044690841" evidence="2">
    <location>
        <begin position="16"/>
        <end position="150"/>
    </location>
</feature>
<feature type="compositionally biased region" description="Basic and acidic residues" evidence="1">
    <location>
        <begin position="84"/>
        <end position="94"/>
    </location>
</feature>
<reference evidence="3 5" key="1">
    <citation type="submission" date="2019-11" db="EMBL/GenBank/DDBJ databases">
        <title>Venturia inaequalis Genome Resource.</title>
        <authorList>
            <person name="Lichtner F.J."/>
        </authorList>
    </citation>
    <scope>NUCLEOTIDE SEQUENCE [LARGE SCALE GENOMIC DNA]</scope>
    <source>
        <strain evidence="3">Bline_iso_100314</strain>
        <strain evidence="4 6">DMI_063113</strain>
    </source>
</reference>
<evidence type="ECO:0000256" key="2">
    <source>
        <dbReference type="SAM" id="SignalP"/>
    </source>
</evidence>
<name>A0A8H3VDU5_VENIN</name>
<evidence type="ECO:0000313" key="3">
    <source>
        <dbReference type="EMBL" id="KAE9986115.1"/>
    </source>
</evidence>
<keyword evidence="6" id="KW-1185">Reference proteome</keyword>
<dbReference type="EMBL" id="WNWQ01000001">
    <property type="protein sequence ID" value="KAE9986115.1"/>
    <property type="molecule type" value="Genomic_DNA"/>
</dbReference>
<sequence length="150" mass="15841">MKFLSLVVLATAASANYLDAVNARRSPNAVEARQPHGPEKSNVPLAARHGPGDYDTPKMVGRSAHGPGDYDTPKATRVVARKPHGPDGDDDHTIPKSTRVVARKPHGPDGDDDHTGGKKGGGYRRRQVPQPKASAPTMPEMPGMAGMGHS</sequence>
<evidence type="ECO:0000256" key="1">
    <source>
        <dbReference type="SAM" id="MobiDB-lite"/>
    </source>
</evidence>
<protein>
    <submittedName>
        <fullName evidence="3">Uncharacterized protein</fullName>
    </submittedName>
</protein>
<dbReference type="Proteomes" id="UP000490939">
    <property type="component" value="Unassembled WGS sequence"/>
</dbReference>
<keyword evidence="2" id="KW-0732">Signal</keyword>
<feature type="compositionally biased region" description="Basic and acidic residues" evidence="1">
    <location>
        <begin position="106"/>
        <end position="116"/>
    </location>
</feature>
<comment type="caution">
    <text evidence="3">The sequence shown here is derived from an EMBL/GenBank/DDBJ whole genome shotgun (WGS) entry which is preliminary data.</text>
</comment>
<evidence type="ECO:0000313" key="4">
    <source>
        <dbReference type="EMBL" id="KAE9991475.1"/>
    </source>
</evidence>
<dbReference type="EMBL" id="WNWR01000094">
    <property type="protein sequence ID" value="KAE9991475.1"/>
    <property type="molecule type" value="Genomic_DNA"/>
</dbReference>
<organism evidence="3 5">
    <name type="scientific">Venturia inaequalis</name>
    <name type="common">Apple scab fungus</name>
    <dbReference type="NCBI Taxonomy" id="5025"/>
    <lineage>
        <taxon>Eukaryota</taxon>
        <taxon>Fungi</taxon>
        <taxon>Dikarya</taxon>
        <taxon>Ascomycota</taxon>
        <taxon>Pezizomycotina</taxon>
        <taxon>Dothideomycetes</taxon>
        <taxon>Pleosporomycetidae</taxon>
        <taxon>Venturiales</taxon>
        <taxon>Venturiaceae</taxon>
        <taxon>Venturia</taxon>
    </lineage>
</organism>
<gene>
    <name evidence="3" type="ORF">BLS_000048</name>
    <name evidence="4" type="ORF">EG327_011637</name>
</gene>